<name>A0A2T9Z5E8_9FUNG</name>
<proteinExistence type="predicted"/>
<evidence type="ECO:0000256" key="1">
    <source>
        <dbReference type="ARBA" id="ARBA00022801"/>
    </source>
</evidence>
<gene>
    <name evidence="4" type="ORF">BB560_005434</name>
</gene>
<sequence length="269" mass="29819">LYDLNGLADIKFNYLNNKSSSLPLNVTVGCDPEAFIQIKKNSVANTRVVSNMYNYQASSFNSNSNSQVCQPFSIDFGSATDFSMFDVEYCPNNARLSNGLLQLDLTKECGTTLIYNQPIRRGRVDVVMKPAPSSGSVTALVFSGPPPSDEIDIEFVGRDPTQVQSMYFVKGSRIELQSQFHSSFPVSDMTKVFNTYSFELTDKAVNWFLNGDLVRTLPNKGSLTFPGDITNFRFGVWDGSNTSGWAGTIDWRTGSRSAFIKSISIKPYC</sequence>
<dbReference type="InterPro" id="IPR008263">
    <property type="entry name" value="GH16_AS"/>
</dbReference>
<evidence type="ECO:0000313" key="5">
    <source>
        <dbReference type="Proteomes" id="UP000245609"/>
    </source>
</evidence>
<keyword evidence="1" id="KW-0378">Hydrolase</keyword>
<protein>
    <recommendedName>
        <fullName evidence="3">GH16 domain-containing protein</fullName>
    </recommendedName>
</protein>
<dbReference type="EMBL" id="MBFS01002215">
    <property type="protein sequence ID" value="PVU99835.1"/>
    <property type="molecule type" value="Genomic_DNA"/>
</dbReference>
<dbReference type="PROSITE" id="PS51762">
    <property type="entry name" value="GH16_2"/>
    <property type="match status" value="1"/>
</dbReference>
<keyword evidence="2" id="KW-0326">Glycosidase</keyword>
<dbReference type="GO" id="GO:0004553">
    <property type="term" value="F:hydrolase activity, hydrolyzing O-glycosyl compounds"/>
    <property type="evidence" value="ECO:0007669"/>
    <property type="project" value="InterPro"/>
</dbReference>
<dbReference type="GO" id="GO:0005975">
    <property type="term" value="P:carbohydrate metabolic process"/>
    <property type="evidence" value="ECO:0007669"/>
    <property type="project" value="InterPro"/>
</dbReference>
<dbReference type="Proteomes" id="UP000245609">
    <property type="component" value="Unassembled WGS sequence"/>
</dbReference>
<feature type="domain" description="GH16" evidence="3">
    <location>
        <begin position="58"/>
        <end position="268"/>
    </location>
</feature>
<dbReference type="SUPFAM" id="SSF49899">
    <property type="entry name" value="Concanavalin A-like lectins/glucanases"/>
    <property type="match status" value="1"/>
</dbReference>
<dbReference type="InterPro" id="IPR044791">
    <property type="entry name" value="Beta-glucanase/XTH"/>
</dbReference>
<dbReference type="OrthoDB" id="4781at2759"/>
<dbReference type="AlphaFoldDB" id="A0A2T9Z5E8"/>
<comment type="caution">
    <text evidence="4">The sequence shown here is derived from an EMBL/GenBank/DDBJ whole genome shotgun (WGS) entry which is preliminary data.</text>
</comment>
<keyword evidence="5" id="KW-1185">Reference proteome</keyword>
<dbReference type="PROSITE" id="PS01034">
    <property type="entry name" value="GH16_1"/>
    <property type="match status" value="1"/>
</dbReference>
<dbReference type="InterPro" id="IPR000757">
    <property type="entry name" value="Beta-glucanase-like"/>
</dbReference>
<dbReference type="STRING" id="133381.A0A2T9Z5E8"/>
<evidence type="ECO:0000259" key="3">
    <source>
        <dbReference type="PROSITE" id="PS51762"/>
    </source>
</evidence>
<dbReference type="PANTHER" id="PTHR31062">
    <property type="entry name" value="XYLOGLUCAN ENDOTRANSGLUCOSYLASE/HYDROLASE PROTEIN 8-RELATED"/>
    <property type="match status" value="1"/>
</dbReference>
<accession>A0A2T9Z5E8</accession>
<dbReference type="InterPro" id="IPR013320">
    <property type="entry name" value="ConA-like_dom_sf"/>
</dbReference>
<dbReference type="Gene3D" id="2.60.120.200">
    <property type="match status" value="1"/>
</dbReference>
<evidence type="ECO:0000313" key="4">
    <source>
        <dbReference type="EMBL" id="PVU99835.1"/>
    </source>
</evidence>
<organism evidence="4 5">
    <name type="scientific">Smittium megazygosporum</name>
    <dbReference type="NCBI Taxonomy" id="133381"/>
    <lineage>
        <taxon>Eukaryota</taxon>
        <taxon>Fungi</taxon>
        <taxon>Fungi incertae sedis</taxon>
        <taxon>Zoopagomycota</taxon>
        <taxon>Kickxellomycotina</taxon>
        <taxon>Harpellomycetes</taxon>
        <taxon>Harpellales</taxon>
        <taxon>Legeriomycetaceae</taxon>
        <taxon>Smittium</taxon>
    </lineage>
</organism>
<reference evidence="4 5" key="1">
    <citation type="journal article" date="2018" name="MBio">
        <title>Comparative Genomics Reveals the Core Gene Toolbox for the Fungus-Insect Symbiosis.</title>
        <authorList>
            <person name="Wang Y."/>
            <person name="Stata M."/>
            <person name="Wang W."/>
            <person name="Stajich J.E."/>
            <person name="White M.M."/>
            <person name="Moncalvo J.M."/>
        </authorList>
    </citation>
    <scope>NUCLEOTIDE SEQUENCE [LARGE SCALE GENOMIC DNA]</scope>
    <source>
        <strain evidence="4 5">SC-DP-2</strain>
    </source>
</reference>
<evidence type="ECO:0000256" key="2">
    <source>
        <dbReference type="ARBA" id="ARBA00023295"/>
    </source>
</evidence>
<dbReference type="Pfam" id="PF00722">
    <property type="entry name" value="Glyco_hydro_16"/>
    <property type="match status" value="1"/>
</dbReference>
<feature type="non-terminal residue" evidence="4">
    <location>
        <position position="1"/>
    </location>
</feature>